<dbReference type="PROSITE" id="PS51186">
    <property type="entry name" value="GNAT"/>
    <property type="match status" value="1"/>
</dbReference>
<keyword evidence="2" id="KW-0808">Transferase</keyword>
<dbReference type="OrthoDB" id="1178186at2"/>
<keyword evidence="3" id="KW-1185">Reference proteome</keyword>
<dbReference type="CDD" id="cd04301">
    <property type="entry name" value="NAT_SF"/>
    <property type="match status" value="1"/>
</dbReference>
<dbReference type="Pfam" id="PF13673">
    <property type="entry name" value="Acetyltransf_10"/>
    <property type="match status" value="1"/>
</dbReference>
<name>A0A223VAG2_9FLAO</name>
<gene>
    <name evidence="2" type="ORF">CJ263_19960</name>
</gene>
<dbReference type="InterPro" id="IPR000182">
    <property type="entry name" value="GNAT_dom"/>
</dbReference>
<protein>
    <submittedName>
        <fullName evidence="2">GNAT family N-acetyltransferase</fullName>
    </submittedName>
</protein>
<feature type="domain" description="N-acetyltransferase" evidence="1">
    <location>
        <begin position="1"/>
        <end position="134"/>
    </location>
</feature>
<dbReference type="Gene3D" id="3.40.630.30">
    <property type="match status" value="1"/>
</dbReference>
<dbReference type="KEGG" id="marb:CJ263_19960"/>
<reference evidence="2 3" key="1">
    <citation type="submission" date="2017-08" db="EMBL/GenBank/DDBJ databases">
        <title>The complete genome sequence of Maribacter sp. B1, isolated from deep-sea sediment.</title>
        <authorList>
            <person name="Wu Y.-H."/>
            <person name="Cheng H."/>
            <person name="Xu X.-W."/>
        </authorList>
    </citation>
    <scope>NUCLEOTIDE SEQUENCE [LARGE SCALE GENOMIC DNA]</scope>
    <source>
        <strain evidence="2 3">B1</strain>
    </source>
</reference>
<evidence type="ECO:0000313" key="3">
    <source>
        <dbReference type="Proteomes" id="UP000215244"/>
    </source>
</evidence>
<dbReference type="EMBL" id="CP022957">
    <property type="protein sequence ID" value="ASV32316.1"/>
    <property type="molecule type" value="Genomic_DNA"/>
</dbReference>
<dbReference type="Proteomes" id="UP000215244">
    <property type="component" value="Chromosome"/>
</dbReference>
<dbReference type="RefSeq" id="WP_094998872.1">
    <property type="nucleotide sequence ID" value="NZ_BMJL01000011.1"/>
</dbReference>
<dbReference type="GO" id="GO:0016747">
    <property type="term" value="F:acyltransferase activity, transferring groups other than amino-acyl groups"/>
    <property type="evidence" value="ECO:0007669"/>
    <property type="project" value="InterPro"/>
</dbReference>
<dbReference type="InterPro" id="IPR016181">
    <property type="entry name" value="Acyl_CoA_acyltransferase"/>
</dbReference>
<proteinExistence type="predicted"/>
<organism evidence="2 3">
    <name type="scientific">Maribacter cobaltidurans</name>
    <dbReference type="NCBI Taxonomy" id="1178778"/>
    <lineage>
        <taxon>Bacteria</taxon>
        <taxon>Pseudomonadati</taxon>
        <taxon>Bacteroidota</taxon>
        <taxon>Flavobacteriia</taxon>
        <taxon>Flavobacteriales</taxon>
        <taxon>Flavobacteriaceae</taxon>
        <taxon>Maribacter</taxon>
    </lineage>
</organism>
<evidence type="ECO:0000259" key="1">
    <source>
        <dbReference type="PROSITE" id="PS51186"/>
    </source>
</evidence>
<sequence>MLIKSVSAETTWPIRHEVMWPELPMDFVKLENDSKGKHYAIFVNDNIVSCISLFIEGDSAQFRKLATTPQHQRKGCASALINHVKMVCYQDNIKRLWCNARVDKANFYENFGMAKTNKFFTKAGLEFVIMEGIL</sequence>
<dbReference type="SUPFAM" id="SSF55729">
    <property type="entry name" value="Acyl-CoA N-acyltransferases (Nat)"/>
    <property type="match status" value="1"/>
</dbReference>
<evidence type="ECO:0000313" key="2">
    <source>
        <dbReference type="EMBL" id="ASV32316.1"/>
    </source>
</evidence>
<dbReference type="AlphaFoldDB" id="A0A223VAG2"/>
<accession>A0A223VAG2</accession>